<name>A0A3G7TKH0_9PSED</name>
<protein>
    <recommendedName>
        <fullName evidence="4">Lipoprotein</fullName>
    </recommendedName>
</protein>
<evidence type="ECO:0000256" key="1">
    <source>
        <dbReference type="SAM" id="Phobius"/>
    </source>
</evidence>
<keyword evidence="1" id="KW-0472">Membrane</keyword>
<keyword evidence="1" id="KW-0812">Transmembrane</keyword>
<dbReference type="AlphaFoldDB" id="A0A3G7TKH0"/>
<dbReference type="PROSITE" id="PS51257">
    <property type="entry name" value="PROKAR_LIPOPROTEIN"/>
    <property type="match status" value="1"/>
</dbReference>
<accession>A0A3G7TKH0</accession>
<evidence type="ECO:0000313" key="2">
    <source>
        <dbReference type="EMBL" id="AZE46839.1"/>
    </source>
</evidence>
<reference evidence="2 3" key="1">
    <citation type="submission" date="2018-03" db="EMBL/GenBank/DDBJ databases">
        <title>Diversity of phytobeneficial traits revealed by whole-genome analysis of worldwide-isolated phenazine-producing Pseudomonas spp.</title>
        <authorList>
            <person name="Biessy A."/>
            <person name="Novinscak A."/>
            <person name="Blom J."/>
            <person name="Leger G."/>
            <person name="Thomashow L.S."/>
            <person name="Cazorla F.M."/>
            <person name="Josic D."/>
            <person name="Filion M."/>
        </authorList>
    </citation>
    <scope>NUCLEOTIDE SEQUENCE [LARGE SCALE GENOMIC DNA]</scope>
    <source>
        <strain evidence="2 3">B25</strain>
    </source>
</reference>
<organism evidence="2 3">
    <name type="scientific">Pseudomonas chlororaphis</name>
    <dbReference type="NCBI Taxonomy" id="587753"/>
    <lineage>
        <taxon>Bacteria</taxon>
        <taxon>Pseudomonadati</taxon>
        <taxon>Pseudomonadota</taxon>
        <taxon>Gammaproteobacteria</taxon>
        <taxon>Pseudomonadales</taxon>
        <taxon>Pseudomonadaceae</taxon>
        <taxon>Pseudomonas</taxon>
    </lineage>
</organism>
<dbReference type="Proteomes" id="UP000268048">
    <property type="component" value="Chromosome"/>
</dbReference>
<proteinExistence type="predicted"/>
<sequence>MRFFGVRAMKHKKTLAVVVLLLAACALVFVCALNTVLERKPYSSTSPSGRYLLQHASAGGLLVPFGGLGYLQVIDLKDPQRVYRTPLIEDWSLDLRMYEDGNSISIFGLEFIKATKTYIIQWPDWQHHWLDGFISNTPYEFCQETDGNCF</sequence>
<dbReference type="EMBL" id="CP027753">
    <property type="protein sequence ID" value="AZE46839.1"/>
    <property type="molecule type" value="Genomic_DNA"/>
</dbReference>
<feature type="transmembrane region" description="Helical" evidence="1">
    <location>
        <begin position="56"/>
        <end position="74"/>
    </location>
</feature>
<keyword evidence="1" id="KW-1133">Transmembrane helix</keyword>
<gene>
    <name evidence="2" type="ORF">C4K04_1147</name>
</gene>
<evidence type="ECO:0008006" key="4">
    <source>
        <dbReference type="Google" id="ProtNLM"/>
    </source>
</evidence>
<evidence type="ECO:0000313" key="3">
    <source>
        <dbReference type="Proteomes" id="UP000268048"/>
    </source>
</evidence>